<comment type="pathway">
    <text evidence="2">Lipid metabolism.</text>
</comment>
<evidence type="ECO:0000256" key="5">
    <source>
        <dbReference type="ARBA" id="ARBA00022553"/>
    </source>
</evidence>
<evidence type="ECO:0000313" key="23">
    <source>
        <dbReference type="Proteomes" id="UP000031057"/>
    </source>
</evidence>
<keyword evidence="7" id="KW-0521">NADP</keyword>
<comment type="catalytic activity">
    <reaction evidence="19">
        <text>a (2E)-enoyl-CoA + NADPH + H(+) = a 2,3-saturated acyl-CoA + NADP(+)</text>
        <dbReference type="Rhea" id="RHEA:33763"/>
        <dbReference type="ChEBI" id="CHEBI:15378"/>
        <dbReference type="ChEBI" id="CHEBI:57783"/>
        <dbReference type="ChEBI" id="CHEBI:58349"/>
        <dbReference type="ChEBI" id="CHEBI:58856"/>
        <dbReference type="ChEBI" id="CHEBI:65111"/>
        <dbReference type="EC" id="1.3.1.38"/>
    </reaction>
    <physiologicalReaction direction="left-to-right" evidence="19">
        <dbReference type="Rhea" id="RHEA:33764"/>
    </physiologicalReaction>
</comment>
<evidence type="ECO:0000256" key="15">
    <source>
        <dbReference type="ARBA" id="ARBA00041063"/>
    </source>
</evidence>
<evidence type="ECO:0000256" key="19">
    <source>
        <dbReference type="ARBA" id="ARBA00049251"/>
    </source>
</evidence>
<proteinExistence type="inferred from homology"/>
<evidence type="ECO:0000256" key="17">
    <source>
        <dbReference type="ARBA" id="ARBA00048686"/>
    </source>
</evidence>
<organism evidence="22 23">
    <name type="scientific">Novosphingobium malaysiense</name>
    <dbReference type="NCBI Taxonomy" id="1348853"/>
    <lineage>
        <taxon>Bacteria</taxon>
        <taxon>Pseudomonadati</taxon>
        <taxon>Pseudomonadota</taxon>
        <taxon>Alphaproteobacteria</taxon>
        <taxon>Sphingomonadales</taxon>
        <taxon>Sphingomonadaceae</taxon>
        <taxon>Novosphingobium</taxon>
    </lineage>
</organism>
<evidence type="ECO:0000256" key="12">
    <source>
        <dbReference type="ARBA" id="ARBA00037124"/>
    </source>
</evidence>
<evidence type="ECO:0000256" key="18">
    <source>
        <dbReference type="ARBA" id="ARBA00049108"/>
    </source>
</evidence>
<dbReference type="FunFam" id="3.40.50.720:FF:000084">
    <property type="entry name" value="Short-chain dehydrogenase reductase"/>
    <property type="match status" value="1"/>
</dbReference>
<accession>A0A0B1ZFD8</accession>
<comment type="catalytic activity">
    <reaction evidence="20">
        <text>(2E)-decenoyl-CoA + NADPH + H(+) = decanoyl-CoA + NADP(+)</text>
        <dbReference type="Rhea" id="RHEA:44960"/>
        <dbReference type="ChEBI" id="CHEBI:15378"/>
        <dbReference type="ChEBI" id="CHEBI:57783"/>
        <dbReference type="ChEBI" id="CHEBI:58349"/>
        <dbReference type="ChEBI" id="CHEBI:61406"/>
        <dbReference type="ChEBI" id="CHEBI:61430"/>
    </reaction>
    <physiologicalReaction direction="left-to-right" evidence="20">
        <dbReference type="Rhea" id="RHEA:44961"/>
    </physiologicalReaction>
</comment>
<keyword evidence="5" id="KW-0597">Phosphoprotein</keyword>
<evidence type="ECO:0000256" key="4">
    <source>
        <dbReference type="ARBA" id="ARBA00022516"/>
    </source>
</evidence>
<evidence type="ECO:0000256" key="2">
    <source>
        <dbReference type="ARBA" id="ARBA00005189"/>
    </source>
</evidence>
<dbReference type="GO" id="GO:0019166">
    <property type="term" value="F:trans-2-enoyl-CoA reductase (NADPH) activity"/>
    <property type="evidence" value="ECO:0007669"/>
    <property type="project" value="UniProtKB-EC"/>
</dbReference>
<comment type="subcellular location">
    <subcellularLocation>
        <location evidence="1">Peroxisome</location>
    </subcellularLocation>
</comment>
<evidence type="ECO:0000256" key="3">
    <source>
        <dbReference type="ARBA" id="ARBA00006484"/>
    </source>
</evidence>
<dbReference type="PANTHER" id="PTHR24317:SF7">
    <property type="entry name" value="PEROXISOMAL TRANS-2-ENOYL-COA REDUCTASE"/>
    <property type="match status" value="1"/>
</dbReference>
<comment type="subunit">
    <text evidence="13">Interacts with PEX5, probably required to target it into peroxisomes.</text>
</comment>
<gene>
    <name evidence="22" type="ORF">LK12_21835</name>
</gene>
<sequence>MEKRIWGIQPEELATRPTIYRDDLFAGQKVVLSGGGSGMGRATLFLLLRLGADVLICGRDGEKLDRAADDAERLVGRRPLTHSMTIRDSDQVEGLADAAFEQLGGVDHLVNSAGGQFPINVLDLKPKGWNAVVDTNLNGTYWMISAFGRRWVERDEPGNVVTLTMVSDRGVPQSAHSCAARAGVLGLTKSLAVEWAPHHIRLNCLAPGTIETEGLNQYPESLLGRMGQGNPMRKMGDTWDIAEAVVWLMSPAADFVTGEFLHIDGGMQLLGTNWPLGKPEWFEGM</sequence>
<keyword evidence="23" id="KW-1185">Reference proteome</keyword>
<dbReference type="InterPro" id="IPR002347">
    <property type="entry name" value="SDR_fam"/>
</dbReference>
<dbReference type="PRINTS" id="PR00080">
    <property type="entry name" value="SDRFAMILY"/>
</dbReference>
<keyword evidence="4" id="KW-0444">Lipid biosynthesis</keyword>
<keyword evidence="8" id="KW-0560">Oxidoreductase</keyword>
<evidence type="ECO:0000256" key="11">
    <source>
        <dbReference type="ARBA" id="ARBA00023160"/>
    </source>
</evidence>
<comment type="catalytic activity">
    <reaction evidence="16">
        <text>(2E)-dodecenoyl-CoA + NADPH + H(+) = dodecanoyl-CoA + NADP(+)</text>
        <dbReference type="Rhea" id="RHEA:44964"/>
        <dbReference type="ChEBI" id="CHEBI:15378"/>
        <dbReference type="ChEBI" id="CHEBI:57330"/>
        <dbReference type="ChEBI" id="CHEBI:57375"/>
        <dbReference type="ChEBI" id="CHEBI:57783"/>
        <dbReference type="ChEBI" id="CHEBI:58349"/>
    </reaction>
    <physiologicalReaction direction="left-to-right" evidence="16">
        <dbReference type="Rhea" id="RHEA:44965"/>
    </physiologicalReaction>
</comment>
<comment type="catalytic activity">
    <reaction evidence="18">
        <text>(2E)-hexenoyl-CoA + NADPH + H(+) = hexanoyl-CoA + NADP(+)</text>
        <dbReference type="Rhea" id="RHEA:44956"/>
        <dbReference type="ChEBI" id="CHEBI:15378"/>
        <dbReference type="ChEBI" id="CHEBI:57783"/>
        <dbReference type="ChEBI" id="CHEBI:58349"/>
        <dbReference type="ChEBI" id="CHEBI:62077"/>
        <dbReference type="ChEBI" id="CHEBI:62620"/>
    </reaction>
    <physiologicalReaction direction="left-to-right" evidence="18">
        <dbReference type="Rhea" id="RHEA:44957"/>
    </physiologicalReaction>
</comment>
<evidence type="ECO:0000256" key="14">
    <source>
        <dbReference type="ARBA" id="ARBA00038849"/>
    </source>
</evidence>
<keyword evidence="10" id="KW-0576">Peroxisome</keyword>
<keyword evidence="6" id="KW-0276">Fatty acid metabolism</keyword>
<dbReference type="Pfam" id="PF13561">
    <property type="entry name" value="adh_short_C2"/>
    <property type="match status" value="1"/>
</dbReference>
<keyword evidence="9" id="KW-0443">Lipid metabolism</keyword>
<evidence type="ECO:0000256" key="9">
    <source>
        <dbReference type="ARBA" id="ARBA00023098"/>
    </source>
</evidence>
<evidence type="ECO:0000256" key="10">
    <source>
        <dbReference type="ARBA" id="ARBA00023140"/>
    </source>
</evidence>
<dbReference type="Gene3D" id="3.40.50.720">
    <property type="entry name" value="NAD(P)-binding Rossmann-like Domain"/>
    <property type="match status" value="1"/>
</dbReference>
<reference evidence="22 23" key="1">
    <citation type="submission" date="2014-10" db="EMBL/GenBank/DDBJ databases">
        <title>Genome sequence of Novosphingobium malaysiense MUSC 273(T).</title>
        <authorList>
            <person name="Lee L.-H."/>
        </authorList>
    </citation>
    <scope>NUCLEOTIDE SEQUENCE [LARGE SCALE GENOMIC DNA]</scope>
    <source>
        <strain evidence="22 23">MUSC 273</strain>
    </source>
</reference>
<dbReference type="InterPro" id="IPR052388">
    <property type="entry name" value="Peroxisomal_t2-enoyl-CoA_red"/>
</dbReference>
<dbReference type="EC" id="1.3.1.38" evidence="14"/>
<evidence type="ECO:0000256" key="7">
    <source>
        <dbReference type="ARBA" id="ARBA00022857"/>
    </source>
</evidence>
<dbReference type="AlphaFoldDB" id="A0A0B1ZFD8"/>
<dbReference type="EMBL" id="JTDI01000008">
    <property type="protein sequence ID" value="KHK89210.1"/>
    <property type="molecule type" value="Genomic_DNA"/>
</dbReference>
<protein>
    <recommendedName>
        <fullName evidence="15">Peroxisomal trans-2-enoyl-CoA reductase</fullName>
        <ecNumber evidence="14">1.3.1.38</ecNumber>
    </recommendedName>
</protein>
<name>A0A0B1ZFD8_9SPHN</name>
<comment type="catalytic activity">
    <reaction evidence="17">
        <text>(2E)-tetradecenoyl-CoA + NADPH + H(+) = tetradecanoyl-CoA + NADP(+)</text>
        <dbReference type="Rhea" id="RHEA:44968"/>
        <dbReference type="ChEBI" id="CHEBI:15378"/>
        <dbReference type="ChEBI" id="CHEBI:57385"/>
        <dbReference type="ChEBI" id="CHEBI:57783"/>
        <dbReference type="ChEBI" id="CHEBI:58349"/>
        <dbReference type="ChEBI" id="CHEBI:61405"/>
    </reaction>
    <physiologicalReaction direction="left-to-right" evidence="17">
        <dbReference type="Rhea" id="RHEA:44969"/>
    </physiologicalReaction>
</comment>
<evidence type="ECO:0000313" key="22">
    <source>
        <dbReference type="EMBL" id="KHK89210.1"/>
    </source>
</evidence>
<comment type="catalytic activity">
    <reaction evidence="21">
        <text>(2E)-octenoyl-CoA + NADPH + H(+) = octanoyl-CoA + NADP(+)</text>
        <dbReference type="Rhea" id="RHEA:44952"/>
        <dbReference type="ChEBI" id="CHEBI:15378"/>
        <dbReference type="ChEBI" id="CHEBI:57386"/>
        <dbReference type="ChEBI" id="CHEBI:57783"/>
        <dbReference type="ChEBI" id="CHEBI:58349"/>
        <dbReference type="ChEBI" id="CHEBI:62242"/>
    </reaction>
    <physiologicalReaction direction="left-to-right" evidence="21">
        <dbReference type="Rhea" id="RHEA:44953"/>
    </physiologicalReaction>
</comment>
<comment type="function">
    <text evidence="12">Participates in chain elongation of fatty acids. Catalyzes the reduction of trans-2-enoyl-CoAs of varying chain lengths from 6:1 to 16:1, having maximum activity with 10:1 CoA. Has no 2,4-dienoyl-CoA reductase activity.</text>
</comment>
<evidence type="ECO:0000256" key="6">
    <source>
        <dbReference type="ARBA" id="ARBA00022832"/>
    </source>
</evidence>
<evidence type="ECO:0000256" key="13">
    <source>
        <dbReference type="ARBA" id="ARBA00038622"/>
    </source>
</evidence>
<comment type="caution">
    <text evidence="22">The sequence shown here is derived from an EMBL/GenBank/DDBJ whole genome shotgun (WGS) entry which is preliminary data.</text>
</comment>
<evidence type="ECO:0000256" key="16">
    <source>
        <dbReference type="ARBA" id="ARBA00047570"/>
    </source>
</evidence>
<evidence type="ECO:0000256" key="20">
    <source>
        <dbReference type="ARBA" id="ARBA00049386"/>
    </source>
</evidence>
<dbReference type="GO" id="GO:0006633">
    <property type="term" value="P:fatty acid biosynthetic process"/>
    <property type="evidence" value="ECO:0007669"/>
    <property type="project" value="UniProtKB-KW"/>
</dbReference>
<dbReference type="Proteomes" id="UP000031057">
    <property type="component" value="Unassembled WGS sequence"/>
</dbReference>
<dbReference type="InterPro" id="IPR036291">
    <property type="entry name" value="NAD(P)-bd_dom_sf"/>
</dbReference>
<dbReference type="SUPFAM" id="SSF51735">
    <property type="entry name" value="NAD(P)-binding Rossmann-fold domains"/>
    <property type="match status" value="1"/>
</dbReference>
<evidence type="ECO:0000256" key="8">
    <source>
        <dbReference type="ARBA" id="ARBA00023002"/>
    </source>
</evidence>
<dbReference type="STRING" id="1348853.LK12_21835"/>
<comment type="similarity">
    <text evidence="3">Belongs to the short-chain dehydrogenases/reductases (SDR) family.</text>
</comment>
<evidence type="ECO:0000256" key="1">
    <source>
        <dbReference type="ARBA" id="ARBA00004275"/>
    </source>
</evidence>
<dbReference type="PRINTS" id="PR00081">
    <property type="entry name" value="GDHRDH"/>
</dbReference>
<keyword evidence="11" id="KW-0275">Fatty acid biosynthesis</keyword>
<evidence type="ECO:0000256" key="21">
    <source>
        <dbReference type="ARBA" id="ARBA00049559"/>
    </source>
</evidence>
<dbReference type="PANTHER" id="PTHR24317">
    <property type="entry name" value="PEROXISOMAL TRANS-2-ENOYL-COA REDUCTASE"/>
    <property type="match status" value="1"/>
</dbReference>